<gene>
    <name evidence="3" type="ORF">FB45DRAFT_754920</name>
</gene>
<evidence type="ECO:0000256" key="2">
    <source>
        <dbReference type="SAM" id="Phobius"/>
    </source>
</evidence>
<comment type="caution">
    <text evidence="3">The sequence shown here is derived from an EMBL/GenBank/DDBJ whole genome shotgun (WGS) entry which is preliminary data.</text>
</comment>
<organism evidence="3 4">
    <name type="scientific">Roridomyces roridus</name>
    <dbReference type="NCBI Taxonomy" id="1738132"/>
    <lineage>
        <taxon>Eukaryota</taxon>
        <taxon>Fungi</taxon>
        <taxon>Dikarya</taxon>
        <taxon>Basidiomycota</taxon>
        <taxon>Agaricomycotina</taxon>
        <taxon>Agaricomycetes</taxon>
        <taxon>Agaricomycetidae</taxon>
        <taxon>Agaricales</taxon>
        <taxon>Marasmiineae</taxon>
        <taxon>Mycenaceae</taxon>
        <taxon>Roridomyces</taxon>
    </lineage>
</organism>
<evidence type="ECO:0000256" key="1">
    <source>
        <dbReference type="SAM" id="MobiDB-lite"/>
    </source>
</evidence>
<dbReference type="Gene3D" id="2.60.120.260">
    <property type="entry name" value="Galactose-binding domain-like"/>
    <property type="match status" value="2"/>
</dbReference>
<accession>A0AAD7FEK6</accession>
<evidence type="ECO:0000313" key="4">
    <source>
        <dbReference type="Proteomes" id="UP001221142"/>
    </source>
</evidence>
<dbReference type="Proteomes" id="UP001221142">
    <property type="component" value="Unassembled WGS sequence"/>
</dbReference>
<name>A0AAD7FEK6_9AGAR</name>
<feature type="compositionally biased region" description="Polar residues" evidence="1">
    <location>
        <begin position="396"/>
        <end position="425"/>
    </location>
</feature>
<feature type="region of interest" description="Disordered" evidence="1">
    <location>
        <begin position="378"/>
        <end position="505"/>
    </location>
</feature>
<feature type="transmembrane region" description="Helical" evidence="2">
    <location>
        <begin position="289"/>
        <end position="307"/>
    </location>
</feature>
<evidence type="ECO:0000313" key="3">
    <source>
        <dbReference type="EMBL" id="KAJ7619467.1"/>
    </source>
</evidence>
<keyword evidence="2" id="KW-1133">Transmembrane helix</keyword>
<protein>
    <recommendedName>
        <fullName evidence="5">Transmembrane protein</fullName>
    </recommendedName>
</protein>
<keyword evidence="2" id="KW-0472">Membrane</keyword>
<evidence type="ECO:0008006" key="5">
    <source>
        <dbReference type="Google" id="ProtNLM"/>
    </source>
</evidence>
<feature type="region of interest" description="Disordered" evidence="1">
    <location>
        <begin position="314"/>
        <end position="345"/>
    </location>
</feature>
<proteinExistence type="predicted"/>
<feature type="compositionally biased region" description="Pro residues" evidence="1">
    <location>
        <begin position="331"/>
        <end position="340"/>
    </location>
</feature>
<reference evidence="3" key="1">
    <citation type="submission" date="2023-03" db="EMBL/GenBank/DDBJ databases">
        <title>Massive genome expansion in bonnet fungi (Mycena s.s.) driven by repeated elements and novel gene families across ecological guilds.</title>
        <authorList>
            <consortium name="Lawrence Berkeley National Laboratory"/>
            <person name="Harder C.B."/>
            <person name="Miyauchi S."/>
            <person name="Viragh M."/>
            <person name="Kuo A."/>
            <person name="Thoen E."/>
            <person name="Andreopoulos B."/>
            <person name="Lu D."/>
            <person name="Skrede I."/>
            <person name="Drula E."/>
            <person name="Henrissat B."/>
            <person name="Morin E."/>
            <person name="Kohler A."/>
            <person name="Barry K."/>
            <person name="LaButti K."/>
            <person name="Morin E."/>
            <person name="Salamov A."/>
            <person name="Lipzen A."/>
            <person name="Mereny Z."/>
            <person name="Hegedus B."/>
            <person name="Baldrian P."/>
            <person name="Stursova M."/>
            <person name="Weitz H."/>
            <person name="Taylor A."/>
            <person name="Grigoriev I.V."/>
            <person name="Nagy L.G."/>
            <person name="Martin F."/>
            <person name="Kauserud H."/>
        </authorList>
    </citation>
    <scope>NUCLEOTIDE SEQUENCE</scope>
    <source>
        <strain evidence="3">9284</strain>
    </source>
</reference>
<sequence length="505" mass="52914">MTSTNFTIDNINPLIIYNPAALWTEGSKTLDPLASSYSNGGTFTLCTTKDSSASFTFNGTQVFVHGAKRSNHGPYSVTLDGTTTLFDGFSQDAIFGTLFVSPILNFGTHTVKVTNQLNDTNLPFLDIDFITWTTIVSASGQTTAKEDTDPAFTYQPATQWGTDLSSAVLTGFSSNNGHVTQATGASASLAFTGSSIAVFGSVGPTLSPYTVTLDGIPAGSFNATKQDYTAQVALYSASNLGDGNHTIELKATPASPGQFFAIDFANVVPADALGSTTSVSSGAGTSTSAPTRGIIVLALLVLFLFLLRRRGNRSNNLPSALGNDEDKFYAQPPPPAPTPYVAPANNYTRTSLSSSAAHSNYDSNYSSQTNLVGGQYAASSSASASSPPPVPALRNPWSTTGHSSDNNVFPGQRTFRTVNGSSSASEPDRDHEMEMEMSSVYSSGAAGLGAGGGNRSRKDTPLPLPPTANMPLPIGTSRMFVPGREQDFGPLPPDYEQATEPYRGA</sequence>
<dbReference type="AlphaFoldDB" id="A0AAD7FEK6"/>
<dbReference type="EMBL" id="JARKIF010000018">
    <property type="protein sequence ID" value="KAJ7619467.1"/>
    <property type="molecule type" value="Genomic_DNA"/>
</dbReference>
<keyword evidence="2" id="KW-0812">Transmembrane</keyword>
<keyword evidence="4" id="KW-1185">Reference proteome</keyword>